<dbReference type="AlphaFoldDB" id="A0A1X2GEW1"/>
<proteinExistence type="predicted"/>
<accession>A0A1X2GEW1</accession>
<keyword evidence="2" id="KW-1185">Reference proteome</keyword>
<evidence type="ECO:0000313" key="2">
    <source>
        <dbReference type="Proteomes" id="UP000242146"/>
    </source>
</evidence>
<organism evidence="1 2">
    <name type="scientific">Hesseltinella vesiculosa</name>
    <dbReference type="NCBI Taxonomy" id="101127"/>
    <lineage>
        <taxon>Eukaryota</taxon>
        <taxon>Fungi</taxon>
        <taxon>Fungi incertae sedis</taxon>
        <taxon>Mucoromycota</taxon>
        <taxon>Mucoromycotina</taxon>
        <taxon>Mucoromycetes</taxon>
        <taxon>Mucorales</taxon>
        <taxon>Cunninghamellaceae</taxon>
        <taxon>Hesseltinella</taxon>
    </lineage>
</organism>
<dbReference type="Proteomes" id="UP000242146">
    <property type="component" value="Unassembled WGS sequence"/>
</dbReference>
<reference evidence="1 2" key="1">
    <citation type="submission" date="2016-07" db="EMBL/GenBank/DDBJ databases">
        <title>Pervasive Adenine N6-methylation of Active Genes in Fungi.</title>
        <authorList>
            <consortium name="DOE Joint Genome Institute"/>
            <person name="Mondo S.J."/>
            <person name="Dannebaum R.O."/>
            <person name="Kuo R.C."/>
            <person name="Labutti K."/>
            <person name="Haridas S."/>
            <person name="Kuo A."/>
            <person name="Salamov A."/>
            <person name="Ahrendt S.R."/>
            <person name="Lipzen A."/>
            <person name="Sullivan W."/>
            <person name="Andreopoulos W.B."/>
            <person name="Clum A."/>
            <person name="Lindquist E."/>
            <person name="Daum C."/>
            <person name="Ramamoorthy G.K."/>
            <person name="Gryganskyi A."/>
            <person name="Culley D."/>
            <person name="Magnuson J.K."/>
            <person name="James T.Y."/>
            <person name="O'Malley M.A."/>
            <person name="Stajich J.E."/>
            <person name="Spatafora J.W."/>
            <person name="Visel A."/>
            <person name="Grigoriev I.V."/>
        </authorList>
    </citation>
    <scope>NUCLEOTIDE SEQUENCE [LARGE SCALE GENOMIC DNA]</scope>
    <source>
        <strain evidence="1 2">NRRL 3301</strain>
    </source>
</reference>
<evidence type="ECO:0000313" key="1">
    <source>
        <dbReference type="EMBL" id="ORX52280.1"/>
    </source>
</evidence>
<sequence>MHSRYSLGGQSVKDNNMKLIGYIRKSPSNESHQARLASLVSMCERLRTMSNVDIVYASYSSKADAPFNQRDTKCEQKIPGTAGNTQDFLHFLSTETTPIAIVAIDFAGLTTSPIDLIDLLRYDSMAYGIDIFSFLPLQLELCFAANPSGYPNDRAKIIFAVSHLAGNPFKYMETFIPIINQPLQNLDNNPLVPTPSFTYDYKAFREHMSLTFGDINPFSFFFSSFPSFFLSLHV</sequence>
<name>A0A1X2GEW1_9FUNG</name>
<protein>
    <submittedName>
        <fullName evidence="1">Uncharacterized protein</fullName>
    </submittedName>
</protein>
<comment type="caution">
    <text evidence="1">The sequence shown here is derived from an EMBL/GenBank/DDBJ whole genome shotgun (WGS) entry which is preliminary data.</text>
</comment>
<dbReference type="EMBL" id="MCGT01000018">
    <property type="protein sequence ID" value="ORX52280.1"/>
    <property type="molecule type" value="Genomic_DNA"/>
</dbReference>
<gene>
    <name evidence="1" type="ORF">DM01DRAFT_264777</name>
</gene>